<evidence type="ECO:0000313" key="2">
    <source>
        <dbReference type="EMBL" id="PHH65496.1"/>
    </source>
</evidence>
<sequence>MRFNTTLVASLMASPACASPPGQPVDTSAAASGFSCPRDMDYCPWTKACSCAPGLQLDARSKRCAGSRMSGPWPEPKADVYASHGVPLQAYCAVSPYRMVRYRRDHDYCQAGLNTLAFVAHASIELELAKLAGADIHLDAPGLSAELKAVVAGLAGLYLESVVDAVALFNTDKFGLAVSESSVHTGLDLGLLSSLRPMLCAIGFTKCRYDCVSYCSKGCRNYIDLGPGAHVGLGAHLPGLQGLCILPNILLVANAAHAVATVGVEGLLCLVGAIFQNLLGLFNCHCA</sequence>
<dbReference type="EMBL" id="NJET01000017">
    <property type="protein sequence ID" value="PHH65496.1"/>
    <property type="molecule type" value="Genomic_DNA"/>
</dbReference>
<accession>A0A2C5YCQ9</accession>
<evidence type="ECO:0000256" key="1">
    <source>
        <dbReference type="SAM" id="SignalP"/>
    </source>
</evidence>
<evidence type="ECO:0000313" key="3">
    <source>
        <dbReference type="Proteomes" id="UP000226192"/>
    </source>
</evidence>
<feature type="chain" id="PRO_5012858195" evidence="1">
    <location>
        <begin position="19"/>
        <end position="287"/>
    </location>
</feature>
<keyword evidence="1" id="KW-0732">Signal</keyword>
<organism evidence="2 3">
    <name type="scientific">Ophiocordyceps australis</name>
    <dbReference type="NCBI Taxonomy" id="1399860"/>
    <lineage>
        <taxon>Eukaryota</taxon>
        <taxon>Fungi</taxon>
        <taxon>Dikarya</taxon>
        <taxon>Ascomycota</taxon>
        <taxon>Pezizomycotina</taxon>
        <taxon>Sordariomycetes</taxon>
        <taxon>Hypocreomycetidae</taxon>
        <taxon>Hypocreales</taxon>
        <taxon>Ophiocordycipitaceae</taxon>
        <taxon>Ophiocordyceps</taxon>
    </lineage>
</organism>
<protein>
    <submittedName>
        <fullName evidence="2">Uncharacterized protein</fullName>
    </submittedName>
</protein>
<dbReference type="OrthoDB" id="5137645at2759"/>
<comment type="caution">
    <text evidence="2">The sequence shown here is derived from an EMBL/GenBank/DDBJ whole genome shotgun (WGS) entry which is preliminary data.</text>
</comment>
<feature type="signal peptide" evidence="1">
    <location>
        <begin position="1"/>
        <end position="18"/>
    </location>
</feature>
<keyword evidence="3" id="KW-1185">Reference proteome</keyword>
<proteinExistence type="predicted"/>
<reference evidence="2 3" key="1">
    <citation type="submission" date="2017-06" db="EMBL/GenBank/DDBJ databases">
        <title>Ant-infecting Ophiocordyceps genomes reveal a high diversity of potential behavioral manipulation genes and a possible major role for enterotoxins.</title>
        <authorList>
            <person name="De Bekker C."/>
            <person name="Evans H.C."/>
            <person name="Brachmann A."/>
            <person name="Hughes D.P."/>
        </authorList>
    </citation>
    <scope>NUCLEOTIDE SEQUENCE [LARGE SCALE GENOMIC DNA]</scope>
    <source>
        <strain evidence="2 3">Map64</strain>
    </source>
</reference>
<dbReference type="Proteomes" id="UP000226192">
    <property type="component" value="Unassembled WGS sequence"/>
</dbReference>
<dbReference type="AlphaFoldDB" id="A0A2C5YCQ9"/>
<gene>
    <name evidence="2" type="ORF">CDD81_2276</name>
</gene>
<name>A0A2C5YCQ9_9HYPO</name>